<dbReference type="GO" id="GO:0006281">
    <property type="term" value="P:DNA repair"/>
    <property type="evidence" value="ECO:0007669"/>
    <property type="project" value="InterPro"/>
</dbReference>
<keyword evidence="3" id="KW-0540">Nuclease</keyword>
<name>A0A2G3E4Y9_9FIRM</name>
<dbReference type="Gene3D" id="3.90.1640.30">
    <property type="match status" value="1"/>
</dbReference>
<evidence type="ECO:0000313" key="9">
    <source>
        <dbReference type="EMBL" id="PHU38346.1"/>
    </source>
</evidence>
<evidence type="ECO:0000256" key="1">
    <source>
        <dbReference type="ARBA" id="ARBA00005915"/>
    </source>
</evidence>
<evidence type="ECO:0000256" key="5">
    <source>
        <dbReference type="ARBA" id="ARBA00022839"/>
    </source>
</evidence>
<dbReference type="InterPro" id="IPR051673">
    <property type="entry name" value="SSDNA_exonuclease_RecJ"/>
</dbReference>
<dbReference type="InterPro" id="IPR038763">
    <property type="entry name" value="DHH_sf"/>
</dbReference>
<dbReference type="Pfam" id="PF02272">
    <property type="entry name" value="DHHA1"/>
    <property type="match status" value="1"/>
</dbReference>
<dbReference type="GO" id="GO:0003676">
    <property type="term" value="F:nucleic acid binding"/>
    <property type="evidence" value="ECO:0007669"/>
    <property type="project" value="InterPro"/>
</dbReference>
<evidence type="ECO:0000259" key="6">
    <source>
        <dbReference type="Pfam" id="PF01368"/>
    </source>
</evidence>
<gene>
    <name evidence="9" type="primary">recJ</name>
    <name evidence="9" type="ORF">CSX02_03430</name>
</gene>
<feature type="domain" description="RecJ OB" evidence="8">
    <location>
        <begin position="456"/>
        <end position="577"/>
    </location>
</feature>
<dbReference type="Proteomes" id="UP000224563">
    <property type="component" value="Unassembled WGS sequence"/>
</dbReference>
<proteinExistence type="inferred from homology"/>
<dbReference type="PANTHER" id="PTHR30255:SF2">
    <property type="entry name" value="SINGLE-STRANDED-DNA-SPECIFIC EXONUCLEASE RECJ"/>
    <property type="match status" value="1"/>
</dbReference>
<dbReference type="SUPFAM" id="SSF64182">
    <property type="entry name" value="DHH phosphoesterases"/>
    <property type="match status" value="1"/>
</dbReference>
<feature type="domain" description="DHHA1" evidence="7">
    <location>
        <begin position="348"/>
        <end position="440"/>
    </location>
</feature>
<keyword evidence="10" id="KW-1185">Reference proteome</keyword>
<evidence type="ECO:0000256" key="3">
    <source>
        <dbReference type="ARBA" id="ARBA00022722"/>
    </source>
</evidence>
<dbReference type="Gene3D" id="3.10.310.30">
    <property type="match status" value="1"/>
</dbReference>
<dbReference type="AlphaFoldDB" id="A0A2G3E4Y9"/>
<reference evidence="9 10" key="1">
    <citation type="submission" date="2017-10" db="EMBL/GenBank/DDBJ databases">
        <title>Resolving the taxonomy of Roseburia spp., Eubacterium rectale and Agathobacter spp. through phylogenomic analysis.</title>
        <authorList>
            <person name="Sheridan P.O."/>
            <person name="Walker A.W."/>
            <person name="Duncan S.H."/>
            <person name="Scott K.P."/>
            <person name="Toole P.W.O."/>
            <person name="Luis P."/>
            <person name="Flint H.J."/>
        </authorList>
    </citation>
    <scope>NUCLEOTIDE SEQUENCE [LARGE SCALE GENOMIC DNA]</scope>
    <source>
        <strain evidence="9 10">JK623</strain>
    </source>
</reference>
<reference evidence="9 10" key="2">
    <citation type="submission" date="2017-10" db="EMBL/GenBank/DDBJ databases">
        <authorList>
            <person name="Banno H."/>
            <person name="Chua N.-H."/>
        </authorList>
    </citation>
    <scope>NUCLEOTIDE SEQUENCE [LARGE SCALE GENOMIC DNA]</scope>
    <source>
        <strain evidence="9 10">JK623</strain>
    </source>
</reference>
<keyword evidence="5 9" id="KW-0269">Exonuclease</keyword>
<dbReference type="PANTHER" id="PTHR30255">
    <property type="entry name" value="SINGLE-STRANDED-DNA-SPECIFIC EXONUCLEASE RECJ"/>
    <property type="match status" value="1"/>
</dbReference>
<evidence type="ECO:0000313" key="10">
    <source>
        <dbReference type="Proteomes" id="UP000224563"/>
    </source>
</evidence>
<evidence type="ECO:0000259" key="7">
    <source>
        <dbReference type="Pfam" id="PF02272"/>
    </source>
</evidence>
<organism evidence="9 10">
    <name type="scientific">Agathobacter ruminis</name>
    <dbReference type="NCBI Taxonomy" id="1712665"/>
    <lineage>
        <taxon>Bacteria</taxon>
        <taxon>Bacillati</taxon>
        <taxon>Bacillota</taxon>
        <taxon>Clostridia</taxon>
        <taxon>Lachnospirales</taxon>
        <taxon>Lachnospiraceae</taxon>
        <taxon>Agathobacter</taxon>
    </lineage>
</organism>
<dbReference type="InterPro" id="IPR041122">
    <property type="entry name" value="RecJ_OB"/>
</dbReference>
<sequence length="580" mass="64746">MKTVKRKFVEIRKSGDFDGIAKKYGIDPLVARIMRNRGVENEAQIREYLEGSPEELPSPYLLKDAKSAAQILLNQIEAGKHIRVIGDYDIDGVMSSYILTKGLRRLGANVSVQIPHRIVDGYGLNRNLIEEAKADAVDCIITCDNGISAIDEIALAKEYGMTVIVTDHHQVTVGIPDADAVVNPHLPGDEYPFKEICGASVAWKVLRIAYELANVNPAETDEFIENVGMATVGDIMPLVGENRVIVKEALCVIQRTKNLGMAALIRQCELQDAQIKAYHFGFVLGPCINATGRLDTASRALELFLTEDPMRALKLAGELVTLNDERKDLTTEGVEEAIRVCEENGYENDPILVLYLQNVHESIAGIVAGRIRERYYKPTFILTDGEDCIKGSARSIEGYSLAQEMAKHADLFLKFGGHPKAAGLSMRKEEIDRFRTVINETSPITTEQEIETVSLDACPPLSYLTVERVEQLQVLEPFGNENAGPVFGASQCRIRRMRRMGKTNQILRITFETEIGTSIDGICFHEADLLLDFLREKYGDAEVENAFWGSANQMFLSIVYTPKVNDYRGRQVQLEIKYYM</sequence>
<dbReference type="InterPro" id="IPR001667">
    <property type="entry name" value="DDH_dom"/>
</dbReference>
<keyword evidence="4" id="KW-0378">Hydrolase</keyword>
<dbReference type="InterPro" id="IPR003156">
    <property type="entry name" value="DHHA1_dom"/>
</dbReference>
<protein>
    <recommendedName>
        <fullName evidence="2">Single-stranded-DNA-specific exonuclease RecJ</fullName>
    </recommendedName>
</protein>
<dbReference type="InterPro" id="IPR004610">
    <property type="entry name" value="RecJ"/>
</dbReference>
<dbReference type="Pfam" id="PF17768">
    <property type="entry name" value="RecJ_OB"/>
    <property type="match status" value="1"/>
</dbReference>
<comment type="similarity">
    <text evidence="1">Belongs to the RecJ family.</text>
</comment>
<dbReference type="GO" id="GO:0008409">
    <property type="term" value="F:5'-3' exonuclease activity"/>
    <property type="evidence" value="ECO:0007669"/>
    <property type="project" value="InterPro"/>
</dbReference>
<evidence type="ECO:0000256" key="2">
    <source>
        <dbReference type="ARBA" id="ARBA00019841"/>
    </source>
</evidence>
<comment type="caution">
    <text evidence="9">The sequence shown here is derived from an EMBL/GenBank/DDBJ whole genome shotgun (WGS) entry which is preliminary data.</text>
</comment>
<feature type="domain" description="DDH" evidence="6">
    <location>
        <begin position="82"/>
        <end position="211"/>
    </location>
</feature>
<accession>A0A2G3E4Y9</accession>
<dbReference type="NCBIfam" id="TIGR00644">
    <property type="entry name" value="recJ"/>
    <property type="match status" value="1"/>
</dbReference>
<evidence type="ECO:0000259" key="8">
    <source>
        <dbReference type="Pfam" id="PF17768"/>
    </source>
</evidence>
<dbReference type="EMBL" id="PDYG01000011">
    <property type="protein sequence ID" value="PHU38346.1"/>
    <property type="molecule type" value="Genomic_DNA"/>
</dbReference>
<dbReference type="GO" id="GO:0006310">
    <property type="term" value="P:DNA recombination"/>
    <property type="evidence" value="ECO:0007669"/>
    <property type="project" value="InterPro"/>
</dbReference>
<dbReference type="Pfam" id="PF01368">
    <property type="entry name" value="DHH"/>
    <property type="match status" value="1"/>
</dbReference>
<evidence type="ECO:0000256" key="4">
    <source>
        <dbReference type="ARBA" id="ARBA00022801"/>
    </source>
</evidence>